<dbReference type="NCBIfam" id="TIGR02985">
    <property type="entry name" value="Sig70_bacteroi1"/>
    <property type="match status" value="1"/>
</dbReference>
<keyword evidence="8" id="KW-1185">Reference proteome</keyword>
<keyword evidence="4" id="KW-0804">Transcription</keyword>
<dbReference type="GO" id="GO:0006352">
    <property type="term" value="P:DNA-templated transcription initiation"/>
    <property type="evidence" value="ECO:0007669"/>
    <property type="project" value="InterPro"/>
</dbReference>
<feature type="domain" description="RNA polymerase sigma-70 region 2" evidence="5">
    <location>
        <begin position="27"/>
        <end position="93"/>
    </location>
</feature>
<evidence type="ECO:0000256" key="3">
    <source>
        <dbReference type="ARBA" id="ARBA00023082"/>
    </source>
</evidence>
<name>A0A1W2AZW8_9SPHI</name>
<dbReference type="InterPro" id="IPR036388">
    <property type="entry name" value="WH-like_DNA-bd_sf"/>
</dbReference>
<dbReference type="InterPro" id="IPR007627">
    <property type="entry name" value="RNA_pol_sigma70_r2"/>
</dbReference>
<dbReference type="GO" id="GO:0003677">
    <property type="term" value="F:DNA binding"/>
    <property type="evidence" value="ECO:0007669"/>
    <property type="project" value="InterPro"/>
</dbReference>
<protein>
    <submittedName>
        <fullName evidence="7">RNA polymerase sigma-70 factor, ECF subfamily</fullName>
    </submittedName>
</protein>
<dbReference type="PANTHER" id="PTHR43133">
    <property type="entry name" value="RNA POLYMERASE ECF-TYPE SIGMA FACTO"/>
    <property type="match status" value="1"/>
</dbReference>
<reference evidence="8" key="1">
    <citation type="submission" date="2017-04" db="EMBL/GenBank/DDBJ databases">
        <authorList>
            <person name="Varghese N."/>
            <person name="Submissions S."/>
        </authorList>
    </citation>
    <scope>NUCLEOTIDE SEQUENCE [LARGE SCALE GENOMIC DNA]</scope>
    <source>
        <strain evidence="8">DSM 12126</strain>
    </source>
</reference>
<dbReference type="Pfam" id="PF08281">
    <property type="entry name" value="Sigma70_r4_2"/>
    <property type="match status" value="1"/>
</dbReference>
<dbReference type="Proteomes" id="UP000192756">
    <property type="component" value="Unassembled WGS sequence"/>
</dbReference>
<evidence type="ECO:0000256" key="1">
    <source>
        <dbReference type="ARBA" id="ARBA00010641"/>
    </source>
</evidence>
<dbReference type="OrthoDB" id="799938at2"/>
<dbReference type="InterPro" id="IPR013249">
    <property type="entry name" value="RNA_pol_sigma70_r4_t2"/>
</dbReference>
<dbReference type="Pfam" id="PF04542">
    <property type="entry name" value="Sigma70_r2"/>
    <property type="match status" value="1"/>
</dbReference>
<dbReference type="InterPro" id="IPR014284">
    <property type="entry name" value="RNA_pol_sigma-70_dom"/>
</dbReference>
<accession>A0A1W2AZW8</accession>
<dbReference type="InterPro" id="IPR039425">
    <property type="entry name" value="RNA_pol_sigma-70-like"/>
</dbReference>
<dbReference type="SUPFAM" id="SSF88659">
    <property type="entry name" value="Sigma3 and sigma4 domains of RNA polymerase sigma factors"/>
    <property type="match status" value="1"/>
</dbReference>
<gene>
    <name evidence="7" type="ORF">SAMN04488524_1785</name>
</gene>
<organism evidence="7 8">
    <name type="scientific">Pedobacter africanus</name>
    <dbReference type="NCBI Taxonomy" id="151894"/>
    <lineage>
        <taxon>Bacteria</taxon>
        <taxon>Pseudomonadati</taxon>
        <taxon>Bacteroidota</taxon>
        <taxon>Sphingobacteriia</taxon>
        <taxon>Sphingobacteriales</taxon>
        <taxon>Sphingobacteriaceae</taxon>
        <taxon>Pedobacter</taxon>
    </lineage>
</organism>
<comment type="similarity">
    <text evidence="1">Belongs to the sigma-70 factor family. ECF subfamily.</text>
</comment>
<dbReference type="Gene3D" id="1.10.1740.10">
    <property type="match status" value="1"/>
</dbReference>
<dbReference type="RefSeq" id="WP_084237975.1">
    <property type="nucleotide sequence ID" value="NZ_FWXT01000001.1"/>
</dbReference>
<keyword evidence="3" id="KW-0731">Sigma factor</keyword>
<keyword evidence="2" id="KW-0805">Transcription regulation</keyword>
<dbReference type="InterPro" id="IPR013324">
    <property type="entry name" value="RNA_pol_sigma_r3/r4-like"/>
</dbReference>
<feature type="domain" description="RNA polymerase sigma factor 70 region 4 type 2" evidence="6">
    <location>
        <begin position="125"/>
        <end position="174"/>
    </location>
</feature>
<dbReference type="STRING" id="151894.SAMN04488524_1785"/>
<dbReference type="PANTHER" id="PTHR43133:SF46">
    <property type="entry name" value="RNA POLYMERASE SIGMA-70 FACTOR ECF SUBFAMILY"/>
    <property type="match status" value="1"/>
</dbReference>
<evidence type="ECO:0000259" key="6">
    <source>
        <dbReference type="Pfam" id="PF08281"/>
    </source>
</evidence>
<dbReference type="SUPFAM" id="SSF88946">
    <property type="entry name" value="Sigma2 domain of RNA polymerase sigma factors"/>
    <property type="match status" value="1"/>
</dbReference>
<dbReference type="AlphaFoldDB" id="A0A1W2AZW8"/>
<evidence type="ECO:0000256" key="4">
    <source>
        <dbReference type="ARBA" id="ARBA00023163"/>
    </source>
</evidence>
<evidence type="ECO:0000313" key="7">
    <source>
        <dbReference type="EMBL" id="SMC66080.1"/>
    </source>
</evidence>
<dbReference type="Gene3D" id="1.10.10.10">
    <property type="entry name" value="Winged helix-like DNA-binding domain superfamily/Winged helix DNA-binding domain"/>
    <property type="match status" value="1"/>
</dbReference>
<evidence type="ECO:0000256" key="2">
    <source>
        <dbReference type="ARBA" id="ARBA00023015"/>
    </source>
</evidence>
<dbReference type="InterPro" id="IPR014327">
    <property type="entry name" value="RNA_pol_sigma70_bacteroid"/>
</dbReference>
<dbReference type="NCBIfam" id="TIGR02937">
    <property type="entry name" value="sigma70-ECF"/>
    <property type="match status" value="1"/>
</dbReference>
<evidence type="ECO:0000313" key="8">
    <source>
        <dbReference type="Proteomes" id="UP000192756"/>
    </source>
</evidence>
<evidence type="ECO:0000259" key="5">
    <source>
        <dbReference type="Pfam" id="PF04542"/>
    </source>
</evidence>
<dbReference type="GO" id="GO:0016987">
    <property type="term" value="F:sigma factor activity"/>
    <property type="evidence" value="ECO:0007669"/>
    <property type="project" value="UniProtKB-KW"/>
</dbReference>
<proteinExistence type="inferred from homology"/>
<sequence>MRKYKGLTEKELIILLQQDDQGALRPLYESHLKPLHYFILRIAKSRELAEDVVQDVFVKLWDNREQIDPDQPFKTFLYTIAKRHLLNLLRRVQHETQILDQIKKYTAFSEDTTDLQLDYAESNELLNEAIEKLPPQCKTIFIKCKIQGMSYKHAALELGIAEGTVHTQMVKALRLIKEYITFKNAILLLLAYLKNY</sequence>
<dbReference type="InterPro" id="IPR013325">
    <property type="entry name" value="RNA_pol_sigma_r2"/>
</dbReference>
<dbReference type="EMBL" id="FWXT01000001">
    <property type="protein sequence ID" value="SMC66080.1"/>
    <property type="molecule type" value="Genomic_DNA"/>
</dbReference>